<dbReference type="Proteomes" id="UP001251085">
    <property type="component" value="Unassembled WGS sequence"/>
</dbReference>
<sequence>MTSQIAIVDGREVEIKVIEDRIIRNMVNQRRRIARFTCEDPDFTMKHGSGIFSISRLADHDGEFFNLDLIPKEEN</sequence>
<dbReference type="RefSeq" id="WP_311759054.1">
    <property type="nucleotide sequence ID" value="NZ_JAVRQI010000005.1"/>
</dbReference>
<evidence type="ECO:0000313" key="2">
    <source>
        <dbReference type="Proteomes" id="UP001251085"/>
    </source>
</evidence>
<reference evidence="2" key="1">
    <citation type="submission" date="2023-07" db="EMBL/GenBank/DDBJ databases">
        <title>Characterization of two Paracoccaceae strains isolated from Phycosphere and proposal of Xinfangfangia lacusdiani sp. nov.</title>
        <authorList>
            <person name="Deng Y."/>
            <person name="Zhang Y.Q."/>
        </authorList>
    </citation>
    <scope>NUCLEOTIDE SEQUENCE [LARGE SCALE GENOMIC DNA]</scope>
    <source>
        <strain evidence="2">CPCC 101403</strain>
    </source>
</reference>
<comment type="caution">
    <text evidence="1">The sequence shown here is derived from an EMBL/GenBank/DDBJ whole genome shotgun (WGS) entry which is preliminary data.</text>
</comment>
<organism evidence="1 2">
    <name type="scientific">Paracoccus broussonetiae</name>
    <dbReference type="NCBI Taxonomy" id="3075834"/>
    <lineage>
        <taxon>Bacteria</taxon>
        <taxon>Pseudomonadati</taxon>
        <taxon>Pseudomonadota</taxon>
        <taxon>Alphaproteobacteria</taxon>
        <taxon>Rhodobacterales</taxon>
        <taxon>Paracoccaceae</taxon>
        <taxon>Paracoccus</taxon>
    </lineage>
</organism>
<gene>
    <name evidence="1" type="ORF">RM190_08855</name>
</gene>
<protein>
    <submittedName>
        <fullName evidence="1">Uncharacterized protein</fullName>
    </submittedName>
</protein>
<dbReference type="EMBL" id="JAVRQI010000005">
    <property type="protein sequence ID" value="MDT1061962.1"/>
    <property type="molecule type" value="Genomic_DNA"/>
</dbReference>
<proteinExistence type="predicted"/>
<keyword evidence="2" id="KW-1185">Reference proteome</keyword>
<evidence type="ECO:0000313" key="1">
    <source>
        <dbReference type="EMBL" id="MDT1061962.1"/>
    </source>
</evidence>
<accession>A0ABU3ECL8</accession>
<name>A0ABU3ECL8_9RHOB</name>